<gene>
    <name evidence="4" type="ORF">G8E03_05240</name>
</gene>
<dbReference type="PANTHER" id="PTHR43639">
    <property type="entry name" value="OXIDOREDUCTASE, SHORT-CHAIN DEHYDROGENASE/REDUCTASE FAMILY (AFU_ORTHOLOGUE AFUA_5G02870)"/>
    <property type="match status" value="1"/>
</dbReference>
<comment type="similarity">
    <text evidence="1">Belongs to the short-chain dehydrogenases/reductases (SDR) family.</text>
</comment>
<dbReference type="Pfam" id="PF13561">
    <property type="entry name" value="adh_short_C2"/>
    <property type="match status" value="1"/>
</dbReference>
<organism evidence="4 5">
    <name type="scientific">Pontivivens nitratireducens</name>
    <dbReference type="NCBI Taxonomy" id="2758038"/>
    <lineage>
        <taxon>Bacteria</taxon>
        <taxon>Pseudomonadati</taxon>
        <taxon>Pseudomonadota</taxon>
        <taxon>Alphaproteobacteria</taxon>
        <taxon>Rhodobacterales</taxon>
        <taxon>Paracoccaceae</taxon>
        <taxon>Pontivivens</taxon>
    </lineage>
</organism>
<evidence type="ECO:0000259" key="3">
    <source>
        <dbReference type="SMART" id="SM00822"/>
    </source>
</evidence>
<dbReference type="EMBL" id="CP049811">
    <property type="protein sequence ID" value="QIK40220.1"/>
    <property type="molecule type" value="Genomic_DNA"/>
</dbReference>
<dbReference type="GO" id="GO:0016491">
    <property type="term" value="F:oxidoreductase activity"/>
    <property type="evidence" value="ECO:0007669"/>
    <property type="project" value="UniProtKB-KW"/>
</dbReference>
<name>A0A6G7VJZ9_9RHOB</name>
<evidence type="ECO:0000256" key="2">
    <source>
        <dbReference type="ARBA" id="ARBA00023002"/>
    </source>
</evidence>
<dbReference type="CDD" id="cd05233">
    <property type="entry name" value="SDR_c"/>
    <property type="match status" value="1"/>
</dbReference>
<dbReference type="InterPro" id="IPR057326">
    <property type="entry name" value="KR_dom"/>
</dbReference>
<dbReference type="FunFam" id="3.40.50.720:FF:000084">
    <property type="entry name" value="Short-chain dehydrogenase reductase"/>
    <property type="match status" value="1"/>
</dbReference>
<dbReference type="Gene3D" id="3.40.50.720">
    <property type="entry name" value="NAD(P)-binding Rossmann-like Domain"/>
    <property type="match status" value="1"/>
</dbReference>
<dbReference type="PRINTS" id="PR00081">
    <property type="entry name" value="GDHRDH"/>
</dbReference>
<proteinExistence type="inferred from homology"/>
<dbReference type="AlphaFoldDB" id="A0A6G7VJZ9"/>
<dbReference type="InterPro" id="IPR002347">
    <property type="entry name" value="SDR_fam"/>
</dbReference>
<dbReference type="PROSITE" id="PS00061">
    <property type="entry name" value="ADH_SHORT"/>
    <property type="match status" value="1"/>
</dbReference>
<dbReference type="Proteomes" id="UP000500791">
    <property type="component" value="Chromosome"/>
</dbReference>
<feature type="domain" description="Ketoreductase" evidence="3">
    <location>
        <begin position="13"/>
        <end position="192"/>
    </location>
</feature>
<dbReference type="SUPFAM" id="SSF51735">
    <property type="entry name" value="NAD(P)-binding Rossmann-fold domains"/>
    <property type="match status" value="1"/>
</dbReference>
<dbReference type="InterPro" id="IPR036291">
    <property type="entry name" value="NAD(P)-bd_dom_sf"/>
</dbReference>
<evidence type="ECO:0000313" key="5">
    <source>
        <dbReference type="Proteomes" id="UP000500791"/>
    </source>
</evidence>
<keyword evidence="5" id="KW-1185">Reference proteome</keyword>
<dbReference type="PRINTS" id="PR00080">
    <property type="entry name" value="SDRFAMILY"/>
</dbReference>
<reference evidence="4 5" key="1">
    <citation type="submission" date="2020-03" db="EMBL/GenBank/DDBJ databases">
        <title>Complete genome sequence of Monaibacterium sp. ALG8 with diverse plasmids.</title>
        <authorList>
            <person name="Sun C."/>
        </authorList>
    </citation>
    <scope>NUCLEOTIDE SEQUENCE [LARGE SCALE GENOMIC DNA]</scope>
    <source>
        <strain evidence="4 5">ALG8</strain>
    </source>
</reference>
<keyword evidence="2" id="KW-0560">Oxidoreductase</keyword>
<dbReference type="PANTHER" id="PTHR43639:SF1">
    <property type="entry name" value="SHORT-CHAIN DEHYDROGENASE_REDUCTASE FAMILY PROTEIN"/>
    <property type="match status" value="1"/>
</dbReference>
<dbReference type="SMART" id="SM00822">
    <property type="entry name" value="PKS_KR"/>
    <property type="match status" value="1"/>
</dbReference>
<evidence type="ECO:0000313" key="4">
    <source>
        <dbReference type="EMBL" id="QIK40220.1"/>
    </source>
</evidence>
<dbReference type="RefSeq" id="WP_166189427.1">
    <property type="nucleotide sequence ID" value="NZ_CP049811.1"/>
</dbReference>
<accession>A0A6G7VJZ9</accession>
<evidence type="ECO:0000256" key="1">
    <source>
        <dbReference type="ARBA" id="ARBA00006484"/>
    </source>
</evidence>
<dbReference type="InterPro" id="IPR020904">
    <property type="entry name" value="Sc_DH/Rdtase_CS"/>
</dbReference>
<protein>
    <submittedName>
        <fullName evidence="4">SDR family oxidoreductase</fullName>
    </submittedName>
</protein>
<dbReference type="KEGG" id="mon:G8E03_05240"/>
<sequence length="256" mass="27836">MTEYATFHDLAGQSVFITGGGSGIGASLTEGFLAAGAHVSFVQRSDATEFCDRMEREHANRPHFMKCDITDVDHLKSCMDEAADKFGAITVLVNNAANDTRHDTLDYSVEDWDWNHAVNLRPHFFTTQHVVPRMRAAGGGAIVNFSSASYGMGNAGYPAYVAAKAAILGLTRTHAREFGPDAIRVNALVPGWVLTDRQMDLWATEDSLREHLNGQCLKEHLVARDIVDATLFLASKASRMMTAQAMVVDGGVVFTG</sequence>